<feature type="region of interest" description="Disordered" evidence="2">
    <location>
        <begin position="238"/>
        <end position="261"/>
    </location>
</feature>
<evidence type="ECO:0000256" key="2">
    <source>
        <dbReference type="SAM" id="MobiDB-lite"/>
    </source>
</evidence>
<dbReference type="STRING" id="1235802.C823_01608"/>
<proteinExistence type="predicted"/>
<dbReference type="Proteomes" id="UP000012589">
    <property type="component" value="Unassembled WGS sequence"/>
</dbReference>
<feature type="coiled-coil region" evidence="1">
    <location>
        <begin position="108"/>
        <end position="149"/>
    </location>
</feature>
<comment type="caution">
    <text evidence="3">The sequence shown here is derived from an EMBL/GenBank/DDBJ whole genome shotgun (WGS) entry which is preliminary data.</text>
</comment>
<keyword evidence="1" id="KW-0175">Coiled coil</keyword>
<evidence type="ECO:0000313" key="4">
    <source>
        <dbReference type="Proteomes" id="UP000012589"/>
    </source>
</evidence>
<organism evidence="3 4">
    <name type="scientific">Eubacterium plexicaudatum ASF492</name>
    <dbReference type="NCBI Taxonomy" id="1235802"/>
    <lineage>
        <taxon>Bacteria</taxon>
        <taxon>Bacillati</taxon>
        <taxon>Bacillota</taxon>
        <taxon>Clostridia</taxon>
        <taxon>Eubacteriales</taxon>
        <taxon>Eubacteriaceae</taxon>
        <taxon>Eubacterium</taxon>
    </lineage>
</organism>
<dbReference type="eggNOG" id="COG3843">
    <property type="taxonomic scope" value="Bacteria"/>
</dbReference>
<name>N2AW02_9FIRM</name>
<dbReference type="EMBL" id="AQFT01000051">
    <property type="protein sequence ID" value="EMZ30583.1"/>
    <property type="molecule type" value="Genomic_DNA"/>
</dbReference>
<keyword evidence="4" id="KW-1185">Reference proteome</keyword>
<sequence>MWAKGYEIKGETFGEDALKFISFRPLGKDRFVRGSIKSLGKEYTKERIKERIELKRERKAVIPKRDYANKRLIDTSDEKFQNSPGLQRWAAVENLKIAAQAYNEAGSIKELEQKIATTAATGKEAKQTVRKLENRIKDLAEIIKYAEQYKANKAYHTAYKKSKNPDAYFRKHERQIILYGGARRMLEQAGIPLKGLNIDKLKAEYQELTAQKKELTATYKNCEKELKSLNRKLENLNQYLGRTEPLKSAQEQPDRDNNPSR</sequence>
<protein>
    <recommendedName>
        <fullName evidence="5">MobA/MobL protein domain-containing protein</fullName>
    </recommendedName>
</protein>
<gene>
    <name evidence="3" type="ORF">C823_01608</name>
</gene>
<accession>N2AW02</accession>
<dbReference type="AlphaFoldDB" id="N2AW02"/>
<dbReference type="HOGENOM" id="CLU_1208073_0_0_9"/>
<evidence type="ECO:0008006" key="5">
    <source>
        <dbReference type="Google" id="ProtNLM"/>
    </source>
</evidence>
<evidence type="ECO:0000313" key="3">
    <source>
        <dbReference type="EMBL" id="EMZ30583.1"/>
    </source>
</evidence>
<dbReference type="PATRIC" id="fig|1235802.3.peg.1711"/>
<feature type="compositionally biased region" description="Basic and acidic residues" evidence="2">
    <location>
        <begin position="252"/>
        <end position="261"/>
    </location>
</feature>
<reference evidence="3 4" key="1">
    <citation type="journal article" date="2014" name="Genome Announc.">
        <title>Draft genome sequences of the altered schaedler flora, a defined bacterial community from gnotobiotic mice.</title>
        <authorList>
            <person name="Wannemuehler M.J."/>
            <person name="Overstreet A.M."/>
            <person name="Ward D.V."/>
            <person name="Phillips G.J."/>
        </authorList>
    </citation>
    <scope>NUCLEOTIDE SEQUENCE [LARGE SCALE GENOMIC DNA]</scope>
    <source>
        <strain evidence="3 4">ASF492</strain>
    </source>
</reference>
<evidence type="ECO:0000256" key="1">
    <source>
        <dbReference type="SAM" id="Coils"/>
    </source>
</evidence>